<dbReference type="EMBL" id="PP848464">
    <property type="protein sequence ID" value="XBQ68808.1"/>
    <property type="molecule type" value="Genomic_DNA"/>
</dbReference>
<reference evidence="1" key="1">
    <citation type="submission" date="2024-05" db="EMBL/GenBank/DDBJ databases">
        <title>The simplest Porifera holobiont: glass sponge Aphrocallistes beatrix thrives with only two symbionts.</title>
        <authorList>
            <person name="N Garritano A."/>
            <person name="A Allen M."/>
            <person name="Thomas T."/>
        </authorList>
    </citation>
    <scope>NUCLEOTIDE SEQUENCE</scope>
    <source>
        <strain evidence="1">AB1</strain>
    </source>
</reference>
<accession>A0AAU7N4B5</accession>
<gene>
    <name evidence="1" type="ORF">ZGOWGMRN_CDS_0077</name>
</gene>
<protein>
    <submittedName>
        <fullName evidence="1">Uncharacterized protein</fullName>
    </submittedName>
</protein>
<name>A0AAU7N4B5_9VIRU</name>
<organism evidence="1">
    <name type="scientific">Nitrosopumivirus cobalaminus</name>
    <dbReference type="NCBI Taxonomy" id="3158414"/>
    <lineage>
        <taxon>Viruses</taxon>
    </lineage>
</organism>
<sequence>MGYRGRKGRRDFRCMYVVDDGICPLEVHDTLRGRPVKFCKKHRKDITKAIARAYYYRNHEARMAYAAKHRTGYNPVYGKTYREKNREKLRKYAREYYHAHKPFK</sequence>
<evidence type="ECO:0000313" key="1">
    <source>
        <dbReference type="EMBL" id="XBQ68808.1"/>
    </source>
</evidence>
<proteinExistence type="predicted"/>